<evidence type="ECO:0000256" key="1">
    <source>
        <dbReference type="SAM" id="MobiDB-lite"/>
    </source>
</evidence>
<feature type="transmembrane region" description="Helical" evidence="2">
    <location>
        <begin position="999"/>
        <end position="1025"/>
    </location>
</feature>
<keyword evidence="2" id="KW-1133">Transmembrane helix</keyword>
<reference evidence="3 4" key="1">
    <citation type="submission" date="2018-08" db="EMBL/GenBank/DDBJ databases">
        <title>Recombination of ecologically and evolutionarily significant loci maintains genetic cohesion in the Pseudomonas syringae species complex.</title>
        <authorList>
            <person name="Dillon M."/>
            <person name="Thakur S."/>
            <person name="Almeida R.N.D."/>
            <person name="Weir B.S."/>
            <person name="Guttman D.S."/>
        </authorList>
    </citation>
    <scope>NUCLEOTIDE SEQUENCE [LARGE SCALE GENOMIC DNA]</scope>
    <source>
        <strain evidence="3 4">ICMP 11288</strain>
    </source>
</reference>
<keyword evidence="2" id="KW-0812">Transmembrane</keyword>
<accession>A0A3M4QKE5</accession>
<dbReference type="AlphaFoldDB" id="A0A3M4QKE5"/>
<evidence type="ECO:0000256" key="2">
    <source>
        <dbReference type="SAM" id="Phobius"/>
    </source>
</evidence>
<comment type="caution">
    <text evidence="3">The sequence shown here is derived from an EMBL/GenBank/DDBJ whole genome shotgun (WGS) entry which is preliminary data.</text>
</comment>
<keyword evidence="2" id="KW-0472">Membrane</keyword>
<feature type="compositionally biased region" description="Polar residues" evidence="1">
    <location>
        <begin position="1133"/>
        <end position="1145"/>
    </location>
</feature>
<evidence type="ECO:0000313" key="3">
    <source>
        <dbReference type="EMBL" id="RMQ90921.1"/>
    </source>
</evidence>
<gene>
    <name evidence="3" type="ORF">ALP97_05258</name>
</gene>
<feature type="compositionally biased region" description="Polar residues" evidence="1">
    <location>
        <begin position="1"/>
        <end position="18"/>
    </location>
</feature>
<sequence>MMSLSRIESGSSALSHRSNPPPGELNLATSIARSDQPAEDVKTDADAELAALLADKHQDDWRFQELSPQTSIGKWRGHFINAWNSPSMQAWLSAQDFGIYSLHIVGSTLTIIAFDSGKVTTYTPSDGSGWWPAGRQVIASAAILDPQGKGLNDTLTKPLPSEIAAFYGVRWPISSTDAAALKTNGFPLIPVEEDPLRSPEMRKLAEREFMDVENERAWIKTLLSQIKGKPDDEDIDLRTISQVIDPRSSLAVANRSGLKILKALMRDPLMAPILSANHADRNARIRLENGQLLVRANGAPGSWRNVTEQVLADPALAQRLNSAIEHSQATGKIIRSQSITDLWQLLRFATSSDLPAINTVSELRNLLNWKLNPLPPEPALGSYARNFLEDKQSPDCLTETQRIRVRRSAPGSSIPPPLTLLDCSPKPWAGLSPEDIRQQADELISQALTQGAGLKRCEPILAALKDPSAVPGKSSPSYRKQMILTRDLLVIDPTLGTQRNVIGGYNLYSASSTGKTLFEVRTELEQHLAREKQLPLDQAILVTHALLSTVAPEFLVKGAETVRVGTLSLVSLRVQVALVEMVSQGSSRLMSAEQLSARASLTPITPEHQQLEVMHSAGPIYDWALAQGVVTEEDDYSSMAQITALNTYNERVQDSGLMATSLDEARSSLKTRMEAGEQELERVCPGQSEFFNKRTVLFTPKSLLVNALPPSNLADALARLWRGPNTTALGLVSGPCSIKDLYLSGVLTAENINTQDLNFVNPLDKAAFEALKRQLVKLKPIQAVFDVPFMLGLNNLENYQVIAAKMLLSELPVEDRRRLEFGEVTVYGASTQEGDLSQEEAQQKIGPILFLRDGLGAKCYELDPTTHRYVERPELVDAMTFMSDSGTRSFGRIMRRRLNPTLPVDIDVKAHFPAKSKRQGASAGLSNTYASTRTTEVLRVLQLGNLLVDPQLLTKQAAGTTYNEAVQQRLDAIDNFVINTLIPFKGNIEEIASGDRRRVALGAIGLGLEIVGALVVVATAVAGVAKAASIATRFASVGKAVVSMFNLPGAVAGTAKSLFRLTAMGVRSMGVNVPKTVAKGLADFSRLVRGGKNAQKLFRLSPRERMGKEVNNLMGNIALPNTIRGTGDFAEQSPPQVSKGSNIGV</sequence>
<organism evidence="3 4">
    <name type="scientific">Pseudomonas salomonii</name>
    <dbReference type="NCBI Taxonomy" id="191391"/>
    <lineage>
        <taxon>Bacteria</taxon>
        <taxon>Pseudomonadati</taxon>
        <taxon>Pseudomonadota</taxon>
        <taxon>Gammaproteobacteria</taxon>
        <taxon>Pseudomonadales</taxon>
        <taxon>Pseudomonadaceae</taxon>
        <taxon>Pseudomonas</taxon>
    </lineage>
</organism>
<proteinExistence type="predicted"/>
<dbReference type="Proteomes" id="UP000277179">
    <property type="component" value="Unassembled WGS sequence"/>
</dbReference>
<protein>
    <submittedName>
        <fullName evidence="3">Uncharacterized protein</fullName>
    </submittedName>
</protein>
<evidence type="ECO:0000313" key="4">
    <source>
        <dbReference type="Proteomes" id="UP000277179"/>
    </source>
</evidence>
<dbReference type="EMBL" id="RBRL01000099">
    <property type="protein sequence ID" value="RMQ90921.1"/>
    <property type="molecule type" value="Genomic_DNA"/>
</dbReference>
<feature type="region of interest" description="Disordered" evidence="1">
    <location>
        <begin position="1124"/>
        <end position="1145"/>
    </location>
</feature>
<name>A0A3M4QKE5_9PSED</name>
<feature type="region of interest" description="Disordered" evidence="1">
    <location>
        <begin position="1"/>
        <end position="27"/>
    </location>
</feature>